<evidence type="ECO:0000256" key="5">
    <source>
        <dbReference type="ARBA" id="ARBA00022729"/>
    </source>
</evidence>
<feature type="signal peptide" evidence="12">
    <location>
        <begin position="1"/>
        <end position="24"/>
    </location>
</feature>
<feature type="domain" description="Peptidase A1" evidence="13">
    <location>
        <begin position="76"/>
        <end position="480"/>
    </location>
</feature>
<dbReference type="PANTHER" id="PTHR47966:SF65">
    <property type="entry name" value="ASPARTIC-TYPE ENDOPEPTIDASE"/>
    <property type="match status" value="1"/>
</dbReference>
<dbReference type="CDD" id="cd05471">
    <property type="entry name" value="pepsin_like"/>
    <property type="match status" value="1"/>
</dbReference>
<sequence>MYIDINFAALLLISTSLMAGDANAAPSTTHVNKIIRMPIRRQARPDPVISSMQQKTGLNKRDPFTASLYNDAGSQYLIDVSIGTPAQNFSVTLDTGSADLWVPGSACSKTDCPNGFFDQTASTTFKSLNKDFALVYGIGAVNGTYVTDTVTIAGATVQNQQFALASTTSQILTNTNLITTSQAERAQSSNETLSIRALDSVAAENPTANGILGLGYPKLTASSSTGQGVYNPFVFNLVANDVISEPVFSIYLNKASPYGWVGEIIFGGVDSTKYTGNLTYLPVASLSSTKSSGKKRASLPNNDGNYYWMVGAQGITITDSSSASAAIANTTAANNTDSNVVLDLPFSAPSAFILDTGTTLTYLPPVMAQQVIEAFAGQDYSVDENSGTYIVNCEAAKSTVQLELKMASSATAEPLVVSVPASQLVIPLDADTAENAMYCLFGVAPTSASSLGNNLYLVGDSVLRSTYMVYDMGQNRIGIAAAAGVAGSVKGISNVSTSNSASLLKQNPTMIALVSCLFMAVLAF</sequence>
<dbReference type="PROSITE" id="PS00141">
    <property type="entry name" value="ASP_PROTEASE"/>
    <property type="match status" value="2"/>
</dbReference>
<protein>
    <recommendedName>
        <fullName evidence="3">rhizopuspepsin</fullName>
        <ecNumber evidence="3">3.4.23.21</ecNumber>
    </recommendedName>
</protein>
<evidence type="ECO:0000256" key="6">
    <source>
        <dbReference type="ARBA" id="ARBA00022750"/>
    </source>
</evidence>
<dbReference type="Gene3D" id="2.40.70.10">
    <property type="entry name" value="Acid Proteases"/>
    <property type="match status" value="2"/>
</dbReference>
<keyword evidence="7 11" id="KW-0378">Hydrolase</keyword>
<evidence type="ECO:0000256" key="8">
    <source>
        <dbReference type="ARBA" id="ARBA00023145"/>
    </source>
</evidence>
<keyword evidence="15" id="KW-1185">Reference proteome</keyword>
<evidence type="ECO:0000313" key="14">
    <source>
        <dbReference type="EMBL" id="CEP07800.1"/>
    </source>
</evidence>
<accession>A0A0B7MWZ3</accession>
<dbReference type="FunFam" id="2.40.70.10:FF:000008">
    <property type="entry name" value="Cathepsin D"/>
    <property type="match status" value="1"/>
</dbReference>
<evidence type="ECO:0000259" key="13">
    <source>
        <dbReference type="PROSITE" id="PS51767"/>
    </source>
</evidence>
<keyword evidence="9" id="KW-1015">Disulfide bond</keyword>
<dbReference type="AlphaFoldDB" id="A0A0B7MWZ3"/>
<proteinExistence type="inferred from homology"/>
<evidence type="ECO:0000256" key="11">
    <source>
        <dbReference type="RuleBase" id="RU000454"/>
    </source>
</evidence>
<name>A0A0B7MWZ3_9FUNG</name>
<dbReference type="InterPro" id="IPR034164">
    <property type="entry name" value="Pepsin-like_dom"/>
</dbReference>
<evidence type="ECO:0000313" key="15">
    <source>
        <dbReference type="Proteomes" id="UP000054107"/>
    </source>
</evidence>
<evidence type="ECO:0000256" key="2">
    <source>
        <dbReference type="ARBA" id="ARBA00007447"/>
    </source>
</evidence>
<reference evidence="14 15" key="1">
    <citation type="submission" date="2014-09" db="EMBL/GenBank/DDBJ databases">
        <authorList>
            <person name="Ellenberger Sabrina"/>
        </authorList>
    </citation>
    <scope>NUCLEOTIDE SEQUENCE [LARGE SCALE GENOMIC DNA]</scope>
    <source>
        <strain evidence="14 15">CBS 412.66</strain>
    </source>
</reference>
<dbReference type="GO" id="GO:0004190">
    <property type="term" value="F:aspartic-type endopeptidase activity"/>
    <property type="evidence" value="ECO:0007669"/>
    <property type="project" value="UniProtKB-KW"/>
</dbReference>
<gene>
    <name evidence="14" type="primary">PARPA_01108.1 scaffold 1359</name>
</gene>
<dbReference type="EC" id="3.4.23.21" evidence="3"/>
<dbReference type="SUPFAM" id="SSF50630">
    <property type="entry name" value="Acid proteases"/>
    <property type="match status" value="1"/>
</dbReference>
<dbReference type="Pfam" id="PF00026">
    <property type="entry name" value="Asp"/>
    <property type="match status" value="1"/>
</dbReference>
<keyword evidence="5 12" id="KW-0732">Signal</keyword>
<dbReference type="OrthoDB" id="771136at2759"/>
<dbReference type="GO" id="GO:0006508">
    <property type="term" value="P:proteolysis"/>
    <property type="evidence" value="ECO:0007669"/>
    <property type="project" value="UniProtKB-KW"/>
</dbReference>
<dbReference type="InterPro" id="IPR001461">
    <property type="entry name" value="Aspartic_peptidase_A1"/>
</dbReference>
<evidence type="ECO:0000256" key="4">
    <source>
        <dbReference type="ARBA" id="ARBA00022670"/>
    </source>
</evidence>
<dbReference type="PROSITE" id="PS51767">
    <property type="entry name" value="PEPTIDASE_A1"/>
    <property type="match status" value="1"/>
</dbReference>
<evidence type="ECO:0000256" key="3">
    <source>
        <dbReference type="ARBA" id="ARBA00013205"/>
    </source>
</evidence>
<evidence type="ECO:0000256" key="9">
    <source>
        <dbReference type="ARBA" id="ARBA00023157"/>
    </source>
</evidence>
<feature type="active site" evidence="10">
    <location>
        <position position="94"/>
    </location>
</feature>
<dbReference type="PANTHER" id="PTHR47966">
    <property type="entry name" value="BETA-SITE APP-CLEAVING ENZYME, ISOFORM A-RELATED"/>
    <property type="match status" value="1"/>
</dbReference>
<organism evidence="14 15">
    <name type="scientific">Parasitella parasitica</name>
    <dbReference type="NCBI Taxonomy" id="35722"/>
    <lineage>
        <taxon>Eukaryota</taxon>
        <taxon>Fungi</taxon>
        <taxon>Fungi incertae sedis</taxon>
        <taxon>Mucoromycota</taxon>
        <taxon>Mucoromycotina</taxon>
        <taxon>Mucoromycetes</taxon>
        <taxon>Mucorales</taxon>
        <taxon>Mucorineae</taxon>
        <taxon>Mucoraceae</taxon>
        <taxon>Parasitella</taxon>
    </lineage>
</organism>
<evidence type="ECO:0000256" key="1">
    <source>
        <dbReference type="ARBA" id="ARBA00001130"/>
    </source>
</evidence>
<evidence type="ECO:0000256" key="7">
    <source>
        <dbReference type="ARBA" id="ARBA00022801"/>
    </source>
</evidence>
<comment type="catalytic activity">
    <reaction evidence="1">
        <text>Hydrolysis of proteins with broad specificity similar to that of pepsin A, preferring hydrophobic residues at P1 and P1'. Clots milk and activates trypsinogen. Does not cleave 4-Gln-|-His-5, but does cleave 10-His-|-Leu-11 and 12-Val-|-Glu-13 in B chain of insulin.</text>
        <dbReference type="EC" id="3.4.23.21"/>
    </reaction>
</comment>
<evidence type="ECO:0000256" key="12">
    <source>
        <dbReference type="SAM" id="SignalP"/>
    </source>
</evidence>
<dbReference type="MEROPS" id="A01.013"/>
<feature type="chain" id="PRO_5002137654" description="rhizopuspepsin" evidence="12">
    <location>
        <begin position="25"/>
        <end position="524"/>
    </location>
</feature>
<dbReference type="EMBL" id="LN719426">
    <property type="protein sequence ID" value="CEP07800.1"/>
    <property type="molecule type" value="Genomic_DNA"/>
</dbReference>
<feature type="active site" evidence="10">
    <location>
        <position position="355"/>
    </location>
</feature>
<keyword evidence="6 11" id="KW-0064">Aspartyl protease</keyword>
<dbReference type="Proteomes" id="UP000054107">
    <property type="component" value="Unassembled WGS sequence"/>
</dbReference>
<keyword evidence="4 11" id="KW-0645">Protease</keyword>
<dbReference type="PRINTS" id="PR00792">
    <property type="entry name" value="PEPSIN"/>
</dbReference>
<keyword evidence="8" id="KW-0865">Zymogen</keyword>
<dbReference type="InterPro" id="IPR001969">
    <property type="entry name" value="Aspartic_peptidase_AS"/>
</dbReference>
<comment type="similarity">
    <text evidence="2 11">Belongs to the peptidase A1 family.</text>
</comment>
<dbReference type="InterPro" id="IPR021109">
    <property type="entry name" value="Peptidase_aspartic_dom_sf"/>
</dbReference>
<dbReference type="STRING" id="35722.A0A0B7MWZ3"/>
<dbReference type="InterPro" id="IPR033121">
    <property type="entry name" value="PEPTIDASE_A1"/>
</dbReference>
<evidence type="ECO:0000256" key="10">
    <source>
        <dbReference type="PIRSR" id="PIRSR601461-1"/>
    </source>
</evidence>